<dbReference type="PROSITE" id="PS50885">
    <property type="entry name" value="HAMP"/>
    <property type="match status" value="1"/>
</dbReference>
<dbReference type="InterPro" id="IPR033479">
    <property type="entry name" value="dCache_1"/>
</dbReference>
<evidence type="ECO:0000256" key="4">
    <source>
        <dbReference type="ARBA" id="ARBA00022500"/>
    </source>
</evidence>
<dbReference type="GO" id="GO:0006935">
    <property type="term" value="P:chemotaxis"/>
    <property type="evidence" value="ECO:0007669"/>
    <property type="project" value="UniProtKB-KW"/>
</dbReference>
<feature type="transmembrane region" description="Helical" evidence="12">
    <location>
        <begin position="294"/>
        <end position="316"/>
    </location>
</feature>
<feature type="domain" description="HAMP" evidence="14">
    <location>
        <begin position="318"/>
        <end position="371"/>
    </location>
</feature>
<dbReference type="EMBL" id="VDUW01000007">
    <property type="protein sequence ID" value="TXL63625.1"/>
    <property type="molecule type" value="Genomic_DNA"/>
</dbReference>
<accession>A0A5C8NS20</accession>
<evidence type="ECO:0000256" key="7">
    <source>
        <dbReference type="ARBA" id="ARBA00023136"/>
    </source>
</evidence>
<dbReference type="AlphaFoldDB" id="A0A5C8NS20"/>
<evidence type="ECO:0000313" key="15">
    <source>
        <dbReference type="EMBL" id="TXL63625.1"/>
    </source>
</evidence>
<dbReference type="Pfam" id="PF00672">
    <property type="entry name" value="HAMP"/>
    <property type="match status" value="1"/>
</dbReference>
<dbReference type="InterPro" id="IPR029151">
    <property type="entry name" value="Sensor-like_sf"/>
</dbReference>
<proteinExistence type="inferred from homology"/>
<dbReference type="Gene3D" id="3.30.450.20">
    <property type="entry name" value="PAS domain"/>
    <property type="match status" value="2"/>
</dbReference>
<gene>
    <name evidence="15" type="ORF">FHP05_10590</name>
</gene>
<dbReference type="Gene3D" id="1.10.287.950">
    <property type="entry name" value="Methyl-accepting chemotaxis protein"/>
    <property type="match status" value="1"/>
</dbReference>
<evidence type="ECO:0000256" key="12">
    <source>
        <dbReference type="SAM" id="Phobius"/>
    </source>
</evidence>
<comment type="caution">
    <text evidence="15">The sequence shown here is derived from an EMBL/GenBank/DDBJ whole genome shotgun (WGS) entry which is preliminary data.</text>
</comment>
<dbReference type="PANTHER" id="PTHR32089">
    <property type="entry name" value="METHYL-ACCEPTING CHEMOTAXIS PROTEIN MCPB"/>
    <property type="match status" value="1"/>
</dbReference>
<dbReference type="CDD" id="cd11386">
    <property type="entry name" value="MCP_signal"/>
    <property type="match status" value="1"/>
</dbReference>
<evidence type="ECO:0000256" key="8">
    <source>
        <dbReference type="ARBA" id="ARBA00023224"/>
    </source>
</evidence>
<dbReference type="SUPFAM" id="SSF103190">
    <property type="entry name" value="Sensory domain-like"/>
    <property type="match status" value="1"/>
</dbReference>
<dbReference type="CDD" id="cd12912">
    <property type="entry name" value="PDC2_MCP_like"/>
    <property type="match status" value="1"/>
</dbReference>
<dbReference type="Pfam" id="PF00015">
    <property type="entry name" value="MCPsignal"/>
    <property type="match status" value="1"/>
</dbReference>
<evidence type="ECO:0000256" key="2">
    <source>
        <dbReference type="ARBA" id="ARBA00022475"/>
    </source>
</evidence>
<dbReference type="PANTHER" id="PTHR32089:SF114">
    <property type="entry name" value="METHYL-ACCEPTING CHEMOTAXIS PROTEIN MCPB"/>
    <property type="match status" value="1"/>
</dbReference>
<sequence>MNKTKTKQKQGIIYKISSFYKNSLRNQILIPFIILILFTGGVISFVSFNFSVKNTTEELSKNVEGQMVSLNDTFETFFSNISSTLNRYTSNEMMTGYNSKNRAKVEEYILETQDAHDEIGFLYAGTETGDTLPQGDLGEDYNPKERPWYKDAVGANGEIVWSEPYKDVETGDLVVTASKAYYNGDKLVGVMAADVFIDTLIDMVNKIEIGETGYAVIYDKNGKWITHPEKEKIGRDESQTSYYQEMVEIGNQGIVEYNVDGKEFTMGFVKNPTTDWYLLGAANKVDFKKQAQAIFIPIAITLIIVTLIAIVVTLWITGKVTKAIKTVMERMKLIANGDLSHPPLEIKSKDEVGHLVQATNGMNEHMRHLLHQINTVAETVSSQSEELTQSAGEVKSGSEQVASTMQELASGSETQAHSTGDLSANMQSFANEIEDLSENGDQIKQFSNEIIGATAEGSQLMDASKEQMEIIDEIVHDAVKKVEGLDVQSQEISKLVNVIQDVADQTNLLALNAAIEAARAGEHGKGFAVVADEVKKLAEQVSDSVTDITGIVTKIQQESSLVANTLQNGYHEVEQGSTQIETTGGKFSDINTSILEMGKSIDLVVDNLTSISARSQEMNRSIEDIAAISEESAAGIEETSASSEQTTASMEEVAQSSRGLAKLAEELNELVLKFKL</sequence>
<keyword evidence="2" id="KW-1003">Cell membrane</keyword>
<evidence type="ECO:0000256" key="3">
    <source>
        <dbReference type="ARBA" id="ARBA00022481"/>
    </source>
</evidence>
<evidence type="ECO:0000256" key="5">
    <source>
        <dbReference type="ARBA" id="ARBA00022692"/>
    </source>
</evidence>
<evidence type="ECO:0000313" key="16">
    <source>
        <dbReference type="Proteomes" id="UP000321574"/>
    </source>
</evidence>
<keyword evidence="3" id="KW-0488">Methylation</keyword>
<dbReference type="RefSeq" id="WP_147668057.1">
    <property type="nucleotide sequence ID" value="NZ_VDUW01000007.1"/>
</dbReference>
<evidence type="ECO:0000259" key="13">
    <source>
        <dbReference type="PROSITE" id="PS50111"/>
    </source>
</evidence>
<feature type="region of interest" description="Disordered" evidence="11">
    <location>
        <begin position="382"/>
        <end position="419"/>
    </location>
</feature>
<feature type="compositionally biased region" description="Low complexity" evidence="11">
    <location>
        <begin position="633"/>
        <end position="652"/>
    </location>
</feature>
<dbReference type="InterPro" id="IPR003660">
    <property type="entry name" value="HAMP_dom"/>
</dbReference>
<dbReference type="CDD" id="cd06225">
    <property type="entry name" value="HAMP"/>
    <property type="match status" value="1"/>
</dbReference>
<evidence type="ECO:0000256" key="10">
    <source>
        <dbReference type="PROSITE-ProRule" id="PRU00284"/>
    </source>
</evidence>
<evidence type="ECO:0000256" key="6">
    <source>
        <dbReference type="ARBA" id="ARBA00022989"/>
    </source>
</evidence>
<feature type="transmembrane region" description="Helical" evidence="12">
    <location>
        <begin position="28"/>
        <end position="50"/>
    </location>
</feature>
<comment type="similarity">
    <text evidence="9">Belongs to the methyl-accepting chemotaxis (MCP) protein family.</text>
</comment>
<dbReference type="SUPFAM" id="SSF58104">
    <property type="entry name" value="Methyl-accepting chemotaxis protein (MCP) signaling domain"/>
    <property type="match status" value="1"/>
</dbReference>
<dbReference type="CDD" id="cd12913">
    <property type="entry name" value="PDC1_MCP_like"/>
    <property type="match status" value="1"/>
</dbReference>
<evidence type="ECO:0000256" key="11">
    <source>
        <dbReference type="SAM" id="MobiDB-lite"/>
    </source>
</evidence>
<dbReference type="Gene3D" id="6.10.340.10">
    <property type="match status" value="1"/>
</dbReference>
<keyword evidence="4" id="KW-0145">Chemotaxis</keyword>
<dbReference type="InterPro" id="IPR004089">
    <property type="entry name" value="MCPsignal_dom"/>
</dbReference>
<dbReference type="GO" id="GO:0005886">
    <property type="term" value="C:plasma membrane"/>
    <property type="evidence" value="ECO:0007669"/>
    <property type="project" value="UniProtKB-SubCell"/>
</dbReference>
<keyword evidence="8 10" id="KW-0807">Transducer</keyword>
<feature type="domain" description="Methyl-accepting transducer" evidence="13">
    <location>
        <begin position="390"/>
        <end position="640"/>
    </location>
</feature>
<keyword evidence="16" id="KW-1185">Reference proteome</keyword>
<dbReference type="Pfam" id="PF02743">
    <property type="entry name" value="dCache_1"/>
    <property type="match status" value="1"/>
</dbReference>
<feature type="region of interest" description="Disordered" evidence="11">
    <location>
        <begin position="633"/>
        <end position="653"/>
    </location>
</feature>
<keyword evidence="5 12" id="KW-0812">Transmembrane</keyword>
<dbReference type="SMART" id="SM00283">
    <property type="entry name" value="MA"/>
    <property type="match status" value="1"/>
</dbReference>
<evidence type="ECO:0000256" key="1">
    <source>
        <dbReference type="ARBA" id="ARBA00004651"/>
    </source>
</evidence>
<name>A0A5C8NS20_9BACI</name>
<dbReference type="Proteomes" id="UP000321574">
    <property type="component" value="Unassembled WGS sequence"/>
</dbReference>
<dbReference type="OrthoDB" id="9760371at2"/>
<protein>
    <submittedName>
        <fullName evidence="15">Methyl-accepting chemotaxis protein</fullName>
    </submittedName>
</protein>
<comment type="subcellular location">
    <subcellularLocation>
        <location evidence="1">Cell membrane</location>
        <topology evidence="1">Multi-pass membrane protein</topology>
    </subcellularLocation>
</comment>
<evidence type="ECO:0000256" key="9">
    <source>
        <dbReference type="ARBA" id="ARBA00029447"/>
    </source>
</evidence>
<reference evidence="15 16" key="1">
    <citation type="submission" date="2019-06" db="EMBL/GenBank/DDBJ databases">
        <title>Cerasibacillus sp. nov., isolated from maize field.</title>
        <authorList>
            <person name="Lin S.-Y."/>
            <person name="Tsai C.-F."/>
            <person name="Young C.-C."/>
        </authorList>
    </citation>
    <scope>NUCLEOTIDE SEQUENCE [LARGE SCALE GENOMIC DNA]</scope>
    <source>
        <strain evidence="15 16">CC-CFT480</strain>
    </source>
</reference>
<evidence type="ECO:0000259" key="14">
    <source>
        <dbReference type="PROSITE" id="PS50885"/>
    </source>
</evidence>
<organism evidence="15 16">
    <name type="scientific">Cerasibacillus terrae</name>
    <dbReference type="NCBI Taxonomy" id="2498845"/>
    <lineage>
        <taxon>Bacteria</taxon>
        <taxon>Bacillati</taxon>
        <taxon>Bacillota</taxon>
        <taxon>Bacilli</taxon>
        <taxon>Bacillales</taxon>
        <taxon>Bacillaceae</taxon>
        <taxon>Cerasibacillus</taxon>
    </lineage>
</organism>
<keyword evidence="6 12" id="KW-1133">Transmembrane helix</keyword>
<keyword evidence="7 12" id="KW-0472">Membrane</keyword>
<dbReference type="GO" id="GO:0007165">
    <property type="term" value="P:signal transduction"/>
    <property type="evidence" value="ECO:0007669"/>
    <property type="project" value="UniProtKB-KW"/>
</dbReference>
<dbReference type="PROSITE" id="PS50111">
    <property type="entry name" value="CHEMOTAXIS_TRANSDUC_2"/>
    <property type="match status" value="1"/>
</dbReference>